<dbReference type="STRING" id="388280.SAMN04488057_10537"/>
<evidence type="ECO:0000313" key="2">
    <source>
        <dbReference type="Proteomes" id="UP000184513"/>
    </source>
</evidence>
<dbReference type="Proteomes" id="UP000184513">
    <property type="component" value="Unassembled WGS sequence"/>
</dbReference>
<proteinExistence type="predicted"/>
<reference evidence="1 2" key="1">
    <citation type="submission" date="2016-11" db="EMBL/GenBank/DDBJ databases">
        <authorList>
            <person name="Jaros S."/>
            <person name="Januszkiewicz K."/>
            <person name="Wedrychowicz H."/>
        </authorList>
    </citation>
    <scope>NUCLEOTIDE SEQUENCE [LARGE SCALE GENOMIC DNA]</scope>
    <source>
        <strain evidence="1 2">CGMCC 1.6102</strain>
    </source>
</reference>
<dbReference type="RefSeq" id="WP_178371469.1">
    <property type="nucleotide sequence ID" value="NZ_FRCY01000005.1"/>
</dbReference>
<dbReference type="EMBL" id="FRCY01000005">
    <property type="protein sequence ID" value="SHM98082.1"/>
    <property type="molecule type" value="Genomic_DNA"/>
</dbReference>
<evidence type="ECO:0000313" key="1">
    <source>
        <dbReference type="EMBL" id="SHM98082.1"/>
    </source>
</evidence>
<sequence>MLPNIHIQLPFQSGCVYSDYARYLNPLFTLNKLIISVNIRVYGLLFF</sequence>
<gene>
    <name evidence="1" type="ORF">SAMN04488057_10537</name>
</gene>
<accession>A0A1M7N3G8</accession>
<protein>
    <submittedName>
        <fullName evidence="1">Uncharacterized protein</fullName>
    </submittedName>
</protein>
<name>A0A1M7N3G8_9BACT</name>
<dbReference type="AlphaFoldDB" id="A0A1M7N3G8"/>
<organism evidence="1 2">
    <name type="scientific">Cyclobacterium lianum</name>
    <dbReference type="NCBI Taxonomy" id="388280"/>
    <lineage>
        <taxon>Bacteria</taxon>
        <taxon>Pseudomonadati</taxon>
        <taxon>Bacteroidota</taxon>
        <taxon>Cytophagia</taxon>
        <taxon>Cytophagales</taxon>
        <taxon>Cyclobacteriaceae</taxon>
        <taxon>Cyclobacterium</taxon>
    </lineage>
</organism>
<keyword evidence="2" id="KW-1185">Reference proteome</keyword>